<keyword evidence="5 11" id="KW-0560">Oxidoreductase</keyword>
<accession>A0ABS7E091</accession>
<dbReference type="Gene3D" id="3.30.70.20">
    <property type="match status" value="1"/>
</dbReference>
<dbReference type="Pfam" id="PF00384">
    <property type="entry name" value="Molybdopterin"/>
    <property type="match status" value="1"/>
</dbReference>
<feature type="domain" description="4Fe-4S Mo/W bis-MGD-type" evidence="10">
    <location>
        <begin position="741"/>
        <end position="799"/>
    </location>
</feature>
<dbReference type="Gene3D" id="3.40.228.10">
    <property type="entry name" value="Dimethylsulfoxide Reductase, domain 2"/>
    <property type="match status" value="1"/>
</dbReference>
<dbReference type="PROSITE" id="PS00198">
    <property type="entry name" value="4FE4S_FER_1"/>
    <property type="match status" value="1"/>
</dbReference>
<dbReference type="SUPFAM" id="SSF54292">
    <property type="entry name" value="2Fe-2S ferredoxin-like"/>
    <property type="match status" value="1"/>
</dbReference>
<reference evidence="11 12" key="1">
    <citation type="submission" date="2021-07" db="EMBL/GenBank/DDBJ databases">
        <title>Shewanella sp. nov, isolated from SCS.</title>
        <authorList>
            <person name="Cao W.R."/>
        </authorList>
    </citation>
    <scope>NUCLEOTIDE SEQUENCE [LARGE SCALE GENOMIC DNA]</scope>
    <source>
        <strain evidence="11 12">NR704-98</strain>
    </source>
</reference>
<dbReference type="Gene3D" id="2.20.25.90">
    <property type="entry name" value="ADC-like domains"/>
    <property type="match status" value="1"/>
</dbReference>
<dbReference type="PROSITE" id="PS00932">
    <property type="entry name" value="MOLYBDOPTERIN_PROK_3"/>
    <property type="match status" value="1"/>
</dbReference>
<dbReference type="InterPro" id="IPR036010">
    <property type="entry name" value="2Fe-2S_ferredoxin-like_sf"/>
</dbReference>
<evidence type="ECO:0000256" key="1">
    <source>
        <dbReference type="ARBA" id="ARBA00001942"/>
    </source>
</evidence>
<dbReference type="InterPro" id="IPR050612">
    <property type="entry name" value="Prok_Mopterin_Oxidored"/>
</dbReference>
<evidence type="ECO:0000256" key="3">
    <source>
        <dbReference type="ARBA" id="ARBA00022505"/>
    </source>
</evidence>
<dbReference type="InterPro" id="IPR006656">
    <property type="entry name" value="Mopterin_OxRdtase"/>
</dbReference>
<keyword evidence="6" id="KW-0408">Iron</keyword>
<keyword evidence="3" id="KW-0500">Molybdenum</keyword>
<dbReference type="Gene3D" id="1.10.1060.10">
    <property type="entry name" value="Alpha-helical ferredoxin"/>
    <property type="match status" value="1"/>
</dbReference>
<keyword evidence="4" id="KW-0479">Metal-binding</keyword>
<feature type="domain" description="4Fe-4S ferredoxin-type" evidence="9">
    <location>
        <begin position="649"/>
        <end position="672"/>
    </location>
</feature>
<dbReference type="Pfam" id="PF01568">
    <property type="entry name" value="Molydop_binding"/>
    <property type="match status" value="1"/>
</dbReference>
<dbReference type="EMBL" id="JAHZST010000003">
    <property type="protein sequence ID" value="MBW8182950.1"/>
    <property type="molecule type" value="Genomic_DNA"/>
</dbReference>
<dbReference type="Gene3D" id="3.40.50.740">
    <property type="match status" value="1"/>
</dbReference>
<dbReference type="SUPFAM" id="SSF53706">
    <property type="entry name" value="Formate dehydrogenase/DMSO reductase, domains 1-3"/>
    <property type="match status" value="1"/>
</dbReference>
<dbReference type="InterPro" id="IPR041925">
    <property type="entry name" value="CT_Formate-Dh_H"/>
</dbReference>
<dbReference type="SUPFAM" id="SSF54862">
    <property type="entry name" value="4Fe-4S ferredoxins"/>
    <property type="match status" value="1"/>
</dbReference>
<comment type="caution">
    <text evidence="11">The sequence shown here is derived from an EMBL/GenBank/DDBJ whole genome shotgun (WGS) entry which is preliminary data.</text>
</comment>
<dbReference type="InterPro" id="IPR028261">
    <property type="entry name" value="DPD_II"/>
</dbReference>
<dbReference type="CDD" id="cd02753">
    <property type="entry name" value="MopB_Formate-Dh-H"/>
    <property type="match status" value="1"/>
</dbReference>
<keyword evidence="7" id="KW-0411">Iron-sulfur</keyword>
<keyword evidence="8" id="KW-0830">Ubiquinone</keyword>
<evidence type="ECO:0000256" key="5">
    <source>
        <dbReference type="ARBA" id="ARBA00023002"/>
    </source>
</evidence>
<dbReference type="Pfam" id="PF14691">
    <property type="entry name" value="Fer4_20"/>
    <property type="match status" value="1"/>
</dbReference>
<dbReference type="InterPro" id="IPR036188">
    <property type="entry name" value="FAD/NAD-bd_sf"/>
</dbReference>
<dbReference type="InterPro" id="IPR017896">
    <property type="entry name" value="4Fe4S_Fe-S-bd"/>
</dbReference>
<dbReference type="EC" id="1.17.1.9" evidence="11"/>
<evidence type="ECO:0000256" key="2">
    <source>
        <dbReference type="ARBA" id="ARBA00010312"/>
    </source>
</evidence>
<dbReference type="Gene3D" id="2.40.40.20">
    <property type="match status" value="1"/>
</dbReference>
<evidence type="ECO:0000313" key="11">
    <source>
        <dbReference type="EMBL" id="MBW8182950.1"/>
    </source>
</evidence>
<dbReference type="PANTHER" id="PTHR43742">
    <property type="entry name" value="TRIMETHYLAMINE-N-OXIDE REDUCTASE"/>
    <property type="match status" value="1"/>
</dbReference>
<dbReference type="InterPro" id="IPR006655">
    <property type="entry name" value="Mopterin_OxRdtase_prok_CS"/>
</dbReference>
<dbReference type="InterPro" id="IPR006963">
    <property type="entry name" value="Mopterin_OxRdtase_4Fe-4S_dom"/>
</dbReference>
<keyword evidence="12" id="KW-1185">Reference proteome</keyword>
<dbReference type="PROSITE" id="PS51379">
    <property type="entry name" value="4FE4S_FER_2"/>
    <property type="match status" value="2"/>
</dbReference>
<dbReference type="RefSeq" id="WP_220108617.1">
    <property type="nucleotide sequence ID" value="NZ_JAHZST010000003.1"/>
</dbReference>
<protein>
    <submittedName>
        <fullName evidence="11">Formate dehydrogenase subunit alpha</fullName>
        <ecNumber evidence="11">1.17.1.9</ecNumber>
    </submittedName>
</protein>
<dbReference type="SUPFAM" id="SSF46548">
    <property type="entry name" value="alpha-helical ferredoxin"/>
    <property type="match status" value="1"/>
</dbReference>
<dbReference type="NCBIfam" id="TIGR01591">
    <property type="entry name" value="Fdh-alpha"/>
    <property type="match status" value="1"/>
</dbReference>
<dbReference type="SUPFAM" id="SSF51971">
    <property type="entry name" value="Nucleotide-binding domain"/>
    <property type="match status" value="1"/>
</dbReference>
<dbReference type="SUPFAM" id="SSF50692">
    <property type="entry name" value="ADC-like"/>
    <property type="match status" value="1"/>
</dbReference>
<dbReference type="Pfam" id="PF13510">
    <property type="entry name" value="Fer2_4"/>
    <property type="match status" value="1"/>
</dbReference>
<sequence length="1434" mass="156967">MKELTIDGKCLSANPETTLFNIAKEAGITIPNLCQQQNGLNFPNNNNNNEKSHCNLCQVEVQTFDHQNQANTVTVRACDTQLVSLYSSHTQSVEVITQSTRLSLLRQAALNEILKDHFADCQAPCQQACPAGVDVQSYLFHIAQGDHTEAVKVIKQTLPLPLSIGRVCPAFCETECRRGLVDEPVAIRQLKRHAADLDIQDEFSYMPEKLPATGKKVAIIGSGPAGITTGYYLSNSGHDVTIFEAMPKAGGWLRYGIPEYRLPKAILDKEIEQLCKNGLKIQTNTKLGKQIHLNQLVEEFDAVCLAIGAQKAVPMDYPGSDLAGCYLGVDYLKDHCTDKHLITGKKVMVIGGGNTAIDCARTAKREGAEVTLVYRRTRDEMPAELYEIEEAEHEGIKFHYLTNPIENHSDSQGRVMSVTLEKMTLGKPDPSGRRAPIPTGETFTEEFDTVIPAVSQTPDMAFLSDPQSQLTTGELALTRWNTFQGCEQTMSAGLSTKIDKLFVLGDSRTGPATAVAAVADGRKAAQAIEKLLTSGLSCELVQREFNSTKSIESAKINGSIYPNTPKQPKAKMPELSIKERSLNFNEIELGFEPSEAMKEAARCLECACQANTDCKLRDYATEYKVDSSAVDATHSAPSPRQFSVDNSSPFITFDANRCISCGACVDICQQQSGHKAICFTKDHYQALPTQEKNSERRAPRVGFAATMLDSNCVQCGNCIQVCPTGALVDARDKTQGRTKPSEQASTICTYCGIGCRLNMHVDRENNKITRVSGDPDSVVNQGMLCVKGRFGFDFIASKHRLTQPLLRKDKQLVPVSWSEALDFIGTKLRHIIRSHGGNAVAGLASAKATNEDNYLFQKLFRAIIGTNNIDHCARLCHASTVTALQESLGSGAMTNDIPGIVDSDLIFIIGSDTSNAHPIIASHIKSAIREHGATLLVADPKRVDIADHAKLYVSQKPGTDVMLLNAIMQIIIKNDWHDLDYIQARVDDYSSLYDEVMKSDYSLENAALITGVPAKQIAEMANMIGTATKTAVYYAMGVTQHTSGHNNVTAIANLQLLCGNIGIKGGGINPLRGQSNVQGACDMGALPNYFSGYQRVDDPLVQVRFREAWGVEDLPHQIGLAATEMMQALSHGELKALYVVGENPVLSDPDQAHVLQALKKAELLIVQDIFLTETAALADVVLPANAFAEKSGHFTNTERRIQQLQTVVKAPGSARLDWLIIQDIANKLGADWHYRDEEQIWHEITSVTPQYRGASWQAIDSRTRNGKLGIQWPCPAENHPGTPILHTTKFTRGRAKMTPVSYSLPAEPTCSEYPLTLSTGRLLEQFHTGTLTRKTPGLDELGKPKVMISVFDADKLGINNGDMLKISSRRGEIEINAFVTRRAQVGVLFLPFHFVEAAANKLTINAIDPIAKIPEFKICAVKVEKVSVTAELSE</sequence>
<dbReference type="PANTHER" id="PTHR43742:SF2">
    <property type="entry name" value="ASSIMILATORY NITRATE REDUCTASE CATALYTIC SUBUNIT"/>
    <property type="match status" value="1"/>
</dbReference>
<dbReference type="InterPro" id="IPR006657">
    <property type="entry name" value="MoPterin_dinucl-bd_dom"/>
</dbReference>
<dbReference type="InterPro" id="IPR009051">
    <property type="entry name" value="Helical_ferredxn"/>
</dbReference>
<dbReference type="Proteomes" id="UP001195963">
    <property type="component" value="Unassembled WGS sequence"/>
</dbReference>
<organism evidence="11 12">
    <name type="scientific">Shewanella nanhaiensis</name>
    <dbReference type="NCBI Taxonomy" id="2864872"/>
    <lineage>
        <taxon>Bacteria</taxon>
        <taxon>Pseudomonadati</taxon>
        <taxon>Pseudomonadota</taxon>
        <taxon>Gammaproteobacteria</taxon>
        <taxon>Alteromonadales</taxon>
        <taxon>Shewanellaceae</taxon>
        <taxon>Shewanella</taxon>
    </lineage>
</organism>
<evidence type="ECO:0000256" key="4">
    <source>
        <dbReference type="ARBA" id="ARBA00022723"/>
    </source>
</evidence>
<dbReference type="InterPro" id="IPR009010">
    <property type="entry name" value="Asp_de-COase-like_dom_sf"/>
</dbReference>
<dbReference type="Pfam" id="PF07992">
    <property type="entry name" value="Pyr_redox_2"/>
    <property type="match status" value="1"/>
</dbReference>
<dbReference type="InterPro" id="IPR006478">
    <property type="entry name" value="Formate_DH_asu"/>
</dbReference>
<evidence type="ECO:0000256" key="8">
    <source>
        <dbReference type="ARBA" id="ARBA00023075"/>
    </source>
</evidence>
<dbReference type="SMART" id="SM00926">
    <property type="entry name" value="Molybdop_Fe4S4"/>
    <property type="match status" value="1"/>
</dbReference>
<dbReference type="InterPro" id="IPR041924">
    <property type="entry name" value="Formate_Dh-H_N"/>
</dbReference>
<comment type="similarity">
    <text evidence="2">Belongs to the prokaryotic molybdopterin-containing oxidoreductase family.</text>
</comment>
<dbReference type="InterPro" id="IPR017900">
    <property type="entry name" value="4Fe4S_Fe_S_CS"/>
</dbReference>
<feature type="domain" description="4Fe-4S ferredoxin-type" evidence="9">
    <location>
        <begin position="703"/>
        <end position="733"/>
    </location>
</feature>
<dbReference type="PROSITE" id="PS51669">
    <property type="entry name" value="4FE4S_MOW_BIS_MGD"/>
    <property type="match status" value="1"/>
</dbReference>
<dbReference type="PRINTS" id="PR00419">
    <property type="entry name" value="ADXRDTASE"/>
</dbReference>
<name>A0ABS7E091_9GAMM</name>
<evidence type="ECO:0000313" key="12">
    <source>
        <dbReference type="Proteomes" id="UP001195963"/>
    </source>
</evidence>
<dbReference type="Pfam" id="PF04879">
    <property type="entry name" value="Molybdop_Fe4S4"/>
    <property type="match status" value="1"/>
</dbReference>
<dbReference type="Pfam" id="PF12838">
    <property type="entry name" value="Fer4_7"/>
    <property type="match status" value="1"/>
</dbReference>
<gene>
    <name evidence="11" type="primary">fdhF</name>
    <name evidence="11" type="ORF">K0625_04675</name>
</gene>
<comment type="cofactor">
    <cofactor evidence="1">
        <name>Mo-bis(molybdopterin guanine dinucleotide)</name>
        <dbReference type="ChEBI" id="CHEBI:60539"/>
    </cofactor>
</comment>
<evidence type="ECO:0000259" key="10">
    <source>
        <dbReference type="PROSITE" id="PS51669"/>
    </source>
</evidence>
<dbReference type="Gene3D" id="3.50.50.60">
    <property type="entry name" value="FAD/NAD(P)-binding domain"/>
    <property type="match status" value="2"/>
</dbReference>
<dbReference type="CDD" id="cd02790">
    <property type="entry name" value="MopB_CT_Formate-Dh_H"/>
    <property type="match status" value="1"/>
</dbReference>
<evidence type="ECO:0000256" key="7">
    <source>
        <dbReference type="ARBA" id="ARBA00023014"/>
    </source>
</evidence>
<dbReference type="GO" id="GO:0008863">
    <property type="term" value="F:formate dehydrogenase (NAD+) activity"/>
    <property type="evidence" value="ECO:0007669"/>
    <property type="project" value="UniProtKB-EC"/>
</dbReference>
<dbReference type="InterPro" id="IPR023753">
    <property type="entry name" value="FAD/NAD-binding_dom"/>
</dbReference>
<evidence type="ECO:0000259" key="9">
    <source>
        <dbReference type="PROSITE" id="PS51379"/>
    </source>
</evidence>
<evidence type="ECO:0000256" key="6">
    <source>
        <dbReference type="ARBA" id="ARBA00023004"/>
    </source>
</evidence>
<proteinExistence type="inferred from homology"/>